<protein>
    <recommendedName>
        <fullName evidence="1">N-acetyltransferase domain-containing protein</fullName>
    </recommendedName>
</protein>
<sequence length="154" mass="18000">MESNIIEERQIKGKHFTLIRRTRKDPDFYCLMGRFFGSETAAKALGRPISDGEHRCWWLILDAAQHPIACGSLEKKTNSSVAELKSTWVEPEQRGQGLYNWLFAARLQVAEQLTIKKITSTTTEMSKHTHERYGFRCVGRRGKYYTYWKELPRK</sequence>
<dbReference type="InterPro" id="IPR000182">
    <property type="entry name" value="GNAT_dom"/>
</dbReference>
<dbReference type="RefSeq" id="WP_220211491.1">
    <property type="nucleotide sequence ID" value="NZ_BNJK01000003.1"/>
</dbReference>
<dbReference type="InterPro" id="IPR016181">
    <property type="entry name" value="Acyl_CoA_acyltransferase"/>
</dbReference>
<gene>
    <name evidence="2" type="ORF">KSF_109710</name>
</gene>
<evidence type="ECO:0000313" key="2">
    <source>
        <dbReference type="EMBL" id="GHP00924.1"/>
    </source>
</evidence>
<organism evidence="2 3">
    <name type="scientific">Reticulibacter mediterranei</name>
    <dbReference type="NCBI Taxonomy" id="2778369"/>
    <lineage>
        <taxon>Bacteria</taxon>
        <taxon>Bacillati</taxon>
        <taxon>Chloroflexota</taxon>
        <taxon>Ktedonobacteria</taxon>
        <taxon>Ktedonobacterales</taxon>
        <taxon>Reticulibacteraceae</taxon>
        <taxon>Reticulibacter</taxon>
    </lineage>
</organism>
<dbReference type="Proteomes" id="UP000597444">
    <property type="component" value="Unassembled WGS sequence"/>
</dbReference>
<dbReference type="AlphaFoldDB" id="A0A8J3IUL1"/>
<dbReference type="GO" id="GO:0016747">
    <property type="term" value="F:acyltransferase activity, transferring groups other than amino-acyl groups"/>
    <property type="evidence" value="ECO:0007669"/>
    <property type="project" value="InterPro"/>
</dbReference>
<comment type="caution">
    <text evidence="2">The sequence shown here is derived from an EMBL/GenBank/DDBJ whole genome shotgun (WGS) entry which is preliminary data.</text>
</comment>
<accession>A0A8J3IUL1</accession>
<evidence type="ECO:0000313" key="3">
    <source>
        <dbReference type="Proteomes" id="UP000597444"/>
    </source>
</evidence>
<dbReference type="PROSITE" id="PS51186">
    <property type="entry name" value="GNAT"/>
    <property type="match status" value="1"/>
</dbReference>
<proteinExistence type="predicted"/>
<name>A0A8J3IUL1_9CHLR</name>
<dbReference type="SUPFAM" id="SSF55729">
    <property type="entry name" value="Acyl-CoA N-acyltransferases (Nat)"/>
    <property type="match status" value="1"/>
</dbReference>
<reference evidence="2" key="1">
    <citation type="submission" date="2020-10" db="EMBL/GenBank/DDBJ databases">
        <title>Taxonomic study of unclassified bacteria belonging to the class Ktedonobacteria.</title>
        <authorList>
            <person name="Yabe S."/>
            <person name="Wang C.M."/>
            <person name="Zheng Y."/>
            <person name="Sakai Y."/>
            <person name="Cavaletti L."/>
            <person name="Monciardini P."/>
            <person name="Donadio S."/>
        </authorList>
    </citation>
    <scope>NUCLEOTIDE SEQUENCE</scope>
    <source>
        <strain evidence="2">ID150040</strain>
    </source>
</reference>
<dbReference type="Gene3D" id="3.40.630.30">
    <property type="match status" value="1"/>
</dbReference>
<dbReference type="EMBL" id="BNJK01000003">
    <property type="protein sequence ID" value="GHP00924.1"/>
    <property type="molecule type" value="Genomic_DNA"/>
</dbReference>
<keyword evidence="3" id="KW-1185">Reference proteome</keyword>
<feature type="domain" description="N-acetyltransferase" evidence="1">
    <location>
        <begin position="17"/>
        <end position="154"/>
    </location>
</feature>
<evidence type="ECO:0000259" key="1">
    <source>
        <dbReference type="PROSITE" id="PS51186"/>
    </source>
</evidence>
<dbReference type="Pfam" id="PF00583">
    <property type="entry name" value="Acetyltransf_1"/>
    <property type="match status" value="1"/>
</dbReference>